<protein>
    <submittedName>
        <fullName evidence="2">Uncharacterized protein</fullName>
    </submittedName>
</protein>
<name>A0A699TYF1_TANCI</name>
<proteinExistence type="predicted"/>
<gene>
    <name evidence="2" type="ORF">Tci_884593</name>
</gene>
<accession>A0A699TYF1</accession>
<feature type="compositionally biased region" description="Basic residues" evidence="1">
    <location>
        <begin position="34"/>
        <end position="45"/>
    </location>
</feature>
<comment type="caution">
    <text evidence="2">The sequence shown here is derived from an EMBL/GenBank/DDBJ whole genome shotgun (WGS) entry which is preliminary data.</text>
</comment>
<dbReference type="AlphaFoldDB" id="A0A699TYF1"/>
<dbReference type="EMBL" id="BKCJ011266967">
    <property type="protein sequence ID" value="GFD12624.1"/>
    <property type="molecule type" value="Genomic_DNA"/>
</dbReference>
<reference evidence="2" key="1">
    <citation type="journal article" date="2019" name="Sci. Rep.">
        <title>Draft genome of Tanacetum cinerariifolium, the natural source of mosquito coil.</title>
        <authorList>
            <person name="Yamashiro T."/>
            <person name="Shiraishi A."/>
            <person name="Satake H."/>
            <person name="Nakayama K."/>
        </authorList>
    </citation>
    <scope>NUCLEOTIDE SEQUENCE</scope>
</reference>
<feature type="non-terminal residue" evidence="2">
    <location>
        <position position="1"/>
    </location>
</feature>
<feature type="region of interest" description="Disordered" evidence="1">
    <location>
        <begin position="13"/>
        <end position="64"/>
    </location>
</feature>
<sequence>ASVPIIELLDSPPKDTFLPLDLETEDQDAPLMKSSRKKSIARKRTLPSPSKPKSDALSFDEDDPEAELKRADLMVLYELVLDKYKIERPTGIGLGFWMDLRTLITFREERDASIIWDD</sequence>
<organism evidence="2">
    <name type="scientific">Tanacetum cinerariifolium</name>
    <name type="common">Dalmatian daisy</name>
    <name type="synonym">Chrysanthemum cinerariifolium</name>
    <dbReference type="NCBI Taxonomy" id="118510"/>
    <lineage>
        <taxon>Eukaryota</taxon>
        <taxon>Viridiplantae</taxon>
        <taxon>Streptophyta</taxon>
        <taxon>Embryophyta</taxon>
        <taxon>Tracheophyta</taxon>
        <taxon>Spermatophyta</taxon>
        <taxon>Magnoliopsida</taxon>
        <taxon>eudicotyledons</taxon>
        <taxon>Gunneridae</taxon>
        <taxon>Pentapetalae</taxon>
        <taxon>asterids</taxon>
        <taxon>campanulids</taxon>
        <taxon>Asterales</taxon>
        <taxon>Asteraceae</taxon>
        <taxon>Asteroideae</taxon>
        <taxon>Anthemideae</taxon>
        <taxon>Anthemidinae</taxon>
        <taxon>Tanacetum</taxon>
    </lineage>
</organism>
<evidence type="ECO:0000256" key="1">
    <source>
        <dbReference type="SAM" id="MobiDB-lite"/>
    </source>
</evidence>
<evidence type="ECO:0000313" key="2">
    <source>
        <dbReference type="EMBL" id="GFD12624.1"/>
    </source>
</evidence>